<name>A0A3S5AI26_9PLAT</name>
<protein>
    <submittedName>
        <fullName evidence="10">Uncharacterized protein</fullName>
    </submittedName>
</protein>
<dbReference type="EMBL" id="CAAALY010030920">
    <property type="protein sequence ID" value="VEL17062.1"/>
    <property type="molecule type" value="Genomic_DNA"/>
</dbReference>
<evidence type="ECO:0000313" key="11">
    <source>
        <dbReference type="Proteomes" id="UP000784294"/>
    </source>
</evidence>
<keyword evidence="5" id="KW-0812">Transmembrane</keyword>
<dbReference type="OrthoDB" id="2139606at2759"/>
<sequence length="92" mass="11056">MLNQTRPSRNLFSKWYVNHYDWPWDQWPDYLTAGSIVVSTPLARRFAVAQYYTQYFRFDDVFLGIMALKLHCQPIHHEGFLIMPPNMTSEER</sequence>
<keyword evidence="6" id="KW-0735">Signal-anchor</keyword>
<keyword evidence="4" id="KW-0808">Transferase</keyword>
<keyword evidence="9" id="KW-0472">Membrane</keyword>
<organism evidence="10 11">
    <name type="scientific">Protopolystoma xenopodis</name>
    <dbReference type="NCBI Taxonomy" id="117903"/>
    <lineage>
        <taxon>Eukaryota</taxon>
        <taxon>Metazoa</taxon>
        <taxon>Spiralia</taxon>
        <taxon>Lophotrochozoa</taxon>
        <taxon>Platyhelminthes</taxon>
        <taxon>Monogenea</taxon>
        <taxon>Polyopisthocotylea</taxon>
        <taxon>Polystomatidea</taxon>
        <taxon>Polystomatidae</taxon>
        <taxon>Protopolystoma</taxon>
    </lineage>
</organism>
<evidence type="ECO:0000256" key="4">
    <source>
        <dbReference type="ARBA" id="ARBA00022679"/>
    </source>
</evidence>
<evidence type="ECO:0000256" key="5">
    <source>
        <dbReference type="ARBA" id="ARBA00022692"/>
    </source>
</evidence>
<accession>A0A3S5AI26</accession>
<keyword evidence="7" id="KW-1133">Transmembrane helix</keyword>
<reference evidence="10" key="1">
    <citation type="submission" date="2018-11" db="EMBL/GenBank/DDBJ databases">
        <authorList>
            <consortium name="Pathogen Informatics"/>
        </authorList>
    </citation>
    <scope>NUCLEOTIDE SEQUENCE</scope>
</reference>
<comment type="caution">
    <text evidence="10">The sequence shown here is derived from an EMBL/GenBank/DDBJ whole genome shotgun (WGS) entry which is preliminary data.</text>
</comment>
<evidence type="ECO:0000256" key="7">
    <source>
        <dbReference type="ARBA" id="ARBA00022989"/>
    </source>
</evidence>
<comment type="subcellular location">
    <subcellularLocation>
        <location evidence="1">Golgi apparatus membrane</location>
        <topology evidence="1">Single-pass type II membrane protein</topology>
    </subcellularLocation>
</comment>
<keyword evidence="8" id="KW-0333">Golgi apparatus</keyword>
<evidence type="ECO:0000256" key="1">
    <source>
        <dbReference type="ARBA" id="ARBA00004323"/>
    </source>
</evidence>
<evidence type="ECO:0000256" key="2">
    <source>
        <dbReference type="ARBA" id="ARBA00008661"/>
    </source>
</evidence>
<evidence type="ECO:0000256" key="6">
    <source>
        <dbReference type="ARBA" id="ARBA00022968"/>
    </source>
</evidence>
<dbReference type="InterPro" id="IPR002659">
    <property type="entry name" value="Glyco_trans_31"/>
</dbReference>
<comment type="similarity">
    <text evidence="2">Belongs to the glycosyltransferase 31 family.</text>
</comment>
<gene>
    <name evidence="10" type="ORF">PXEA_LOCUS10502</name>
</gene>
<evidence type="ECO:0000256" key="3">
    <source>
        <dbReference type="ARBA" id="ARBA00022676"/>
    </source>
</evidence>
<keyword evidence="3" id="KW-0328">Glycosyltransferase</keyword>
<dbReference type="Pfam" id="PF01762">
    <property type="entry name" value="Galactosyl_T"/>
    <property type="match status" value="1"/>
</dbReference>
<dbReference type="GO" id="GO:0016758">
    <property type="term" value="F:hexosyltransferase activity"/>
    <property type="evidence" value="ECO:0007669"/>
    <property type="project" value="InterPro"/>
</dbReference>
<dbReference type="GO" id="GO:0000139">
    <property type="term" value="C:Golgi membrane"/>
    <property type="evidence" value="ECO:0007669"/>
    <property type="project" value="UniProtKB-SubCell"/>
</dbReference>
<proteinExistence type="inferred from homology"/>
<evidence type="ECO:0000256" key="9">
    <source>
        <dbReference type="ARBA" id="ARBA00023136"/>
    </source>
</evidence>
<evidence type="ECO:0000313" key="10">
    <source>
        <dbReference type="EMBL" id="VEL17062.1"/>
    </source>
</evidence>
<evidence type="ECO:0000256" key="8">
    <source>
        <dbReference type="ARBA" id="ARBA00023034"/>
    </source>
</evidence>
<dbReference type="Proteomes" id="UP000784294">
    <property type="component" value="Unassembled WGS sequence"/>
</dbReference>
<keyword evidence="11" id="KW-1185">Reference proteome</keyword>
<dbReference type="AlphaFoldDB" id="A0A3S5AI26"/>